<reference evidence="3" key="1">
    <citation type="submission" date="2018-01" db="EMBL/GenBank/DDBJ databases">
        <authorList>
            <person name="Mao J.F."/>
        </authorList>
    </citation>
    <scope>NUCLEOTIDE SEQUENCE</scope>
    <source>
        <strain evidence="3">Huo1</strain>
        <tissue evidence="3">Leaf</tissue>
    </source>
</reference>
<feature type="compositionally biased region" description="Acidic residues" evidence="1">
    <location>
        <begin position="542"/>
        <end position="555"/>
    </location>
</feature>
<dbReference type="PANTHER" id="PTHR35701">
    <property type="entry name" value="OS11G0148400 PROTEIN"/>
    <property type="match status" value="1"/>
</dbReference>
<gene>
    <name evidence="3" type="ORF">SASPL_113583</name>
</gene>
<dbReference type="Proteomes" id="UP000298416">
    <property type="component" value="Unassembled WGS sequence"/>
</dbReference>
<feature type="compositionally biased region" description="Low complexity" evidence="1">
    <location>
        <begin position="530"/>
        <end position="541"/>
    </location>
</feature>
<dbReference type="InterPro" id="IPR059024">
    <property type="entry name" value="SYNRG_C"/>
</dbReference>
<sequence length="902" mass="98361">MAEDDDDEAFGDFSFAPFQSNSLFTAPNSSPAPAAEDEDDEWGDFVEPPSQSKPSGTAVNGDHRSDVSASPASWMKPRGALPLSLFGDAEEEAVAGDLAVPLDLNRQKSNGISEGGVSLGFAGNGVLKTKSFSIADLYDRYSQTKHESRDLVVKDDSVVNGLYPSANQSTAESAVPKIKNVELSNDSAVPEMKNVELSNDLVLSDHNQVANKSDDVEFSFNSYMSDPSKEEDFFGGWNGELNGFGSNLKTSPEKENANVVKLNLDLDMNGDKQQLDGSITAINDDDDEEWDFKDADSEFLAQDVNNNVGFMAPEASESSPYLSGTGIDSTKSLDLFGTPNGSSDFFASSNEPVDFFANPSSISTTSQEVDLIGIPSSSTPNGFTSYENSIIDHNNVVGDHGIEELDDDFGDFSDASSKTGPKPKELFINGIHSPVKDAVQIPDEKIQEKDTNLNHHRGAIPLSIFGDEEPENGSSSDVQDIFSHQSIPAKKSDHIASTVDSISDMISNLYSQAEQTSSIKTEHNLSGSQLNLPSVVSSSDLVDNDDNDDDDDDGGSWDFKDASEIGFDSQASLTSGEDAYMSKSSKLKLDSYLAFYLKLKEELCFIGKNHIDGLKNAEGDAVLSVEGARAESFDSEFQVNDLPVLFHGCFYVLDLIIKILFCRISLIFSVKVHMSYMHVNMKLAKVEKDLGSYMGLLRHTNAMLKILNIGTQEEQKVYLSLWSEMISVCSQELRHGASIWNDALMKHVHSQFLSEPQGRNFVLALGEVYRVVVVLGASAKLFKPWILSNSVDSPSIYILLEECHAVWSTSRLEEALASVSAPTTLSETSLFKSIRHIVGLDVPELENYVFAEKESRCWLSLLTAGVVPGTQYVQTELEHLCSLLSQTHQTSVLCVVCMNVSC</sequence>
<reference evidence="3" key="2">
    <citation type="submission" date="2020-08" db="EMBL/GenBank/DDBJ databases">
        <title>Plant Genome Project.</title>
        <authorList>
            <person name="Zhang R.-G."/>
        </authorList>
    </citation>
    <scope>NUCLEOTIDE SEQUENCE</scope>
    <source>
        <strain evidence="3">Huo1</strain>
        <tissue evidence="3">Leaf</tissue>
    </source>
</reference>
<organism evidence="3">
    <name type="scientific">Salvia splendens</name>
    <name type="common">Scarlet sage</name>
    <dbReference type="NCBI Taxonomy" id="180675"/>
    <lineage>
        <taxon>Eukaryota</taxon>
        <taxon>Viridiplantae</taxon>
        <taxon>Streptophyta</taxon>
        <taxon>Embryophyta</taxon>
        <taxon>Tracheophyta</taxon>
        <taxon>Spermatophyta</taxon>
        <taxon>Magnoliopsida</taxon>
        <taxon>eudicotyledons</taxon>
        <taxon>Gunneridae</taxon>
        <taxon>Pentapetalae</taxon>
        <taxon>asterids</taxon>
        <taxon>lamiids</taxon>
        <taxon>Lamiales</taxon>
        <taxon>Lamiaceae</taxon>
        <taxon>Nepetoideae</taxon>
        <taxon>Mentheae</taxon>
        <taxon>Salviinae</taxon>
        <taxon>Salvia</taxon>
        <taxon>Salvia subgen. Calosphace</taxon>
        <taxon>core Calosphace</taxon>
    </lineage>
</organism>
<feature type="compositionally biased region" description="Polar residues" evidence="1">
    <location>
        <begin position="520"/>
        <end position="529"/>
    </location>
</feature>
<protein>
    <recommendedName>
        <fullName evidence="2">Synergin gamma C-terminal domain-containing protein</fullName>
    </recommendedName>
</protein>
<evidence type="ECO:0000256" key="1">
    <source>
        <dbReference type="SAM" id="MobiDB-lite"/>
    </source>
</evidence>
<comment type="caution">
    <text evidence="3">The sequence shown here is derived from an EMBL/GenBank/DDBJ whole genome shotgun (WGS) entry which is preliminary data.</text>
</comment>
<evidence type="ECO:0000313" key="4">
    <source>
        <dbReference type="Proteomes" id="UP000298416"/>
    </source>
</evidence>
<feature type="region of interest" description="Disordered" evidence="1">
    <location>
        <begin position="520"/>
        <end position="561"/>
    </location>
</feature>
<feature type="region of interest" description="Disordered" evidence="1">
    <location>
        <begin position="1"/>
        <end position="77"/>
    </location>
</feature>
<evidence type="ECO:0000259" key="2">
    <source>
        <dbReference type="Pfam" id="PF25999"/>
    </source>
</evidence>
<evidence type="ECO:0000313" key="3">
    <source>
        <dbReference type="EMBL" id="KAG6423195.1"/>
    </source>
</evidence>
<accession>A0A8X8XZ57</accession>
<feature type="compositionally biased region" description="Polar residues" evidence="1">
    <location>
        <begin position="49"/>
        <end position="58"/>
    </location>
</feature>
<proteinExistence type="predicted"/>
<dbReference type="PANTHER" id="PTHR35701:SF1">
    <property type="entry name" value="OS11G0148400 PROTEIN"/>
    <property type="match status" value="1"/>
</dbReference>
<dbReference type="Pfam" id="PF25999">
    <property type="entry name" value="SYNRG_C"/>
    <property type="match status" value="1"/>
</dbReference>
<feature type="compositionally biased region" description="Polar residues" evidence="1">
    <location>
        <begin position="17"/>
        <end position="31"/>
    </location>
</feature>
<dbReference type="AlphaFoldDB" id="A0A8X8XZ57"/>
<keyword evidence="4" id="KW-1185">Reference proteome</keyword>
<feature type="compositionally biased region" description="Acidic residues" evidence="1">
    <location>
        <begin position="1"/>
        <end position="10"/>
    </location>
</feature>
<dbReference type="EMBL" id="PNBA02000005">
    <property type="protein sequence ID" value="KAG6423195.1"/>
    <property type="molecule type" value="Genomic_DNA"/>
</dbReference>
<feature type="domain" description="Synergin gamma C-terminal" evidence="2">
    <location>
        <begin position="712"/>
        <end position="875"/>
    </location>
</feature>
<name>A0A8X8XZ57_SALSN</name>
<feature type="compositionally biased region" description="Acidic residues" evidence="1">
    <location>
        <begin position="35"/>
        <end position="44"/>
    </location>
</feature>